<dbReference type="Pfam" id="PF00675">
    <property type="entry name" value="Peptidase_M16"/>
    <property type="match status" value="1"/>
</dbReference>
<dbReference type="AlphaFoldDB" id="A0A6C0KC73"/>
<dbReference type="EMBL" id="MN740845">
    <property type="protein sequence ID" value="QHU14686.1"/>
    <property type="molecule type" value="Genomic_DNA"/>
</dbReference>
<feature type="domain" description="Peptidase M16 C-terminal" evidence="3">
    <location>
        <begin position="150"/>
        <end position="306"/>
    </location>
</feature>
<evidence type="ECO:0000313" key="4">
    <source>
        <dbReference type="EMBL" id="QHU14686.1"/>
    </source>
</evidence>
<name>A0A6C0KC73_9ZZZZ</name>
<dbReference type="Pfam" id="PF05193">
    <property type="entry name" value="Peptidase_M16_C"/>
    <property type="match status" value="1"/>
</dbReference>
<sequence length="396" mass="44434">MIPIVILPKGRGYSTVALYVTSGGGDEPIGKTGISHLLEHMLMATNKIMKETSKRGIKSNAGTSEAWGNYWFSTPSEHVIYCLEHLVGIAENKSFGNLSVEKNAVKQELTSLLGSHAQRVDHAIFTELFPNTGLARCSDTALHLKNLEAFTLRTLKNYYTENYPGKMFIAISLGSDVNSRTVNYINRLKKVSPPKWTISKVPRMIPTTNKIVHVQMKDTKNSECSLVFYTPPRIPADRDALDLIGLILGGGMESLLMKVLRRSMKMVYSVRCRQAVEPEGTILKVSWHCQSRNVDKCKEAVYRVLATFNPANMDGNRKVLIENISRNLNESTRSIVKSYGHQFASRGKAVSLQKRIARLEKLKSGDLRSLVKMFYNKDRSFLVHISNKKRGPTITI</sequence>
<evidence type="ECO:0000259" key="3">
    <source>
        <dbReference type="Pfam" id="PF05193"/>
    </source>
</evidence>
<evidence type="ECO:0000256" key="1">
    <source>
        <dbReference type="ARBA" id="ARBA00007261"/>
    </source>
</evidence>
<proteinExistence type="inferred from homology"/>
<evidence type="ECO:0000259" key="2">
    <source>
        <dbReference type="Pfam" id="PF00675"/>
    </source>
</evidence>
<dbReference type="Gene3D" id="3.30.830.10">
    <property type="entry name" value="Metalloenzyme, LuxS/M16 peptidase-like"/>
    <property type="match status" value="2"/>
</dbReference>
<dbReference type="SUPFAM" id="SSF63411">
    <property type="entry name" value="LuxS/MPP-like metallohydrolase"/>
    <property type="match status" value="2"/>
</dbReference>
<accession>A0A6C0KC73</accession>
<feature type="domain" description="Peptidase M16 N-terminal" evidence="2">
    <location>
        <begin position="13"/>
        <end position="135"/>
    </location>
</feature>
<evidence type="ECO:0008006" key="5">
    <source>
        <dbReference type="Google" id="ProtNLM"/>
    </source>
</evidence>
<dbReference type="InterPro" id="IPR050361">
    <property type="entry name" value="MPP/UQCRC_Complex"/>
</dbReference>
<dbReference type="GO" id="GO:0046872">
    <property type="term" value="F:metal ion binding"/>
    <property type="evidence" value="ECO:0007669"/>
    <property type="project" value="InterPro"/>
</dbReference>
<dbReference type="PANTHER" id="PTHR11851:SF49">
    <property type="entry name" value="MITOCHONDRIAL-PROCESSING PEPTIDASE SUBUNIT ALPHA"/>
    <property type="match status" value="1"/>
</dbReference>
<organism evidence="4">
    <name type="scientific">viral metagenome</name>
    <dbReference type="NCBI Taxonomy" id="1070528"/>
    <lineage>
        <taxon>unclassified sequences</taxon>
        <taxon>metagenomes</taxon>
        <taxon>organismal metagenomes</taxon>
    </lineage>
</organism>
<comment type="similarity">
    <text evidence="1">Belongs to the peptidase M16 family.</text>
</comment>
<protein>
    <recommendedName>
        <fullName evidence="5">Peptidase M16 N-terminal domain-containing protein</fullName>
    </recommendedName>
</protein>
<dbReference type="PANTHER" id="PTHR11851">
    <property type="entry name" value="METALLOPROTEASE"/>
    <property type="match status" value="1"/>
</dbReference>
<dbReference type="InterPro" id="IPR011249">
    <property type="entry name" value="Metalloenz_LuxS/M16"/>
</dbReference>
<reference evidence="4" key="1">
    <citation type="journal article" date="2020" name="Nature">
        <title>Giant virus diversity and host interactions through global metagenomics.</title>
        <authorList>
            <person name="Schulz F."/>
            <person name="Roux S."/>
            <person name="Paez-Espino D."/>
            <person name="Jungbluth S."/>
            <person name="Walsh D.A."/>
            <person name="Denef V.J."/>
            <person name="McMahon K.D."/>
            <person name="Konstantinidis K.T."/>
            <person name="Eloe-Fadrosh E.A."/>
            <person name="Kyrpides N.C."/>
            <person name="Woyke T."/>
        </authorList>
    </citation>
    <scope>NUCLEOTIDE SEQUENCE</scope>
    <source>
        <strain evidence="4">GVMAG-S-1102113-126</strain>
    </source>
</reference>
<dbReference type="InterPro" id="IPR007863">
    <property type="entry name" value="Peptidase_M16_C"/>
</dbReference>
<dbReference type="InterPro" id="IPR011765">
    <property type="entry name" value="Pept_M16_N"/>
</dbReference>